<evidence type="ECO:0000313" key="1">
    <source>
        <dbReference type="EMBL" id="GAA5005573.1"/>
    </source>
</evidence>
<protein>
    <submittedName>
        <fullName evidence="1">Uncharacterized protein</fullName>
    </submittedName>
</protein>
<keyword evidence="2" id="KW-1185">Reference proteome</keyword>
<comment type="caution">
    <text evidence="1">The sequence shown here is derived from an EMBL/GenBank/DDBJ whole genome shotgun (WGS) entry which is preliminary data.</text>
</comment>
<dbReference type="Pfam" id="PF18143">
    <property type="entry name" value="HAD_SAK_2"/>
    <property type="match status" value="1"/>
</dbReference>
<evidence type="ECO:0000313" key="2">
    <source>
        <dbReference type="Proteomes" id="UP001501759"/>
    </source>
</evidence>
<name>A0ABP9IR91_9ACTN</name>
<sequence>MPGPPCRDPGSGYRAAVTGSGQRALLFLDVDGPLIPFGGASDEYATYPVDRDSEGATAHPLLARLDPRHGARLAALPCELVWATTWRDEANECLAPRLGLPRLPVVDWPEPSDLDEHDARIGLHWKTRILVDWAAGRPFVWVDDEIGDTDRIWVSAHHPGRALLHRVDHRRGLVDADYGVLEKWLRGAAEGPSYGTHLLPLLRRLDDPQWPEWPRDYDRTRMSVLLGRLAARLSDDFAVRCTTEQDTQDSSEYGRVTVPGESTLCGTRIVVCVSKFGSLALVTADNPGAYFGTDDARDQGDLDVGDLSKVVRALNDLEYVVVPEEVLALDYDGPTRLPADVRRPSWWDRFFGYF</sequence>
<proteinExistence type="predicted"/>
<gene>
    <name evidence="1" type="ORF">GCM10023335_22500</name>
</gene>
<organism evidence="1 2">
    <name type="scientific">Streptomyces siamensis</name>
    <dbReference type="NCBI Taxonomy" id="1274986"/>
    <lineage>
        <taxon>Bacteria</taxon>
        <taxon>Bacillati</taxon>
        <taxon>Actinomycetota</taxon>
        <taxon>Actinomycetes</taxon>
        <taxon>Kitasatosporales</taxon>
        <taxon>Streptomycetaceae</taxon>
        <taxon>Streptomyces</taxon>
    </lineage>
</organism>
<dbReference type="Proteomes" id="UP001501759">
    <property type="component" value="Unassembled WGS sequence"/>
</dbReference>
<accession>A0ABP9IR91</accession>
<reference evidence="2" key="1">
    <citation type="journal article" date="2019" name="Int. J. Syst. Evol. Microbiol.">
        <title>The Global Catalogue of Microorganisms (GCM) 10K type strain sequencing project: providing services to taxonomists for standard genome sequencing and annotation.</title>
        <authorList>
            <consortium name="The Broad Institute Genomics Platform"/>
            <consortium name="The Broad Institute Genome Sequencing Center for Infectious Disease"/>
            <person name="Wu L."/>
            <person name="Ma J."/>
        </authorList>
    </citation>
    <scope>NUCLEOTIDE SEQUENCE [LARGE SCALE GENOMIC DNA]</scope>
    <source>
        <strain evidence="2">JCM 18409</strain>
    </source>
</reference>
<dbReference type="EMBL" id="BAABKB010000004">
    <property type="protein sequence ID" value="GAA5005573.1"/>
    <property type="molecule type" value="Genomic_DNA"/>
</dbReference>